<sequence length="112" mass="12788">MISLILSSRLFPLIILTGFLIRIPTTSVLNNPVSPKLFQDCIETLDIGKTATAKSKGHNFILFVNDNPGYDFCLRLGLQQVQIIHFVELVITFFITMFFHIFFVLFDQLGFC</sequence>
<organism evidence="2 3">
    <name type="scientific">Helianthus annuus</name>
    <name type="common">Common sunflower</name>
    <dbReference type="NCBI Taxonomy" id="4232"/>
    <lineage>
        <taxon>Eukaryota</taxon>
        <taxon>Viridiplantae</taxon>
        <taxon>Streptophyta</taxon>
        <taxon>Embryophyta</taxon>
        <taxon>Tracheophyta</taxon>
        <taxon>Spermatophyta</taxon>
        <taxon>Magnoliopsida</taxon>
        <taxon>eudicotyledons</taxon>
        <taxon>Gunneridae</taxon>
        <taxon>Pentapetalae</taxon>
        <taxon>asterids</taxon>
        <taxon>campanulids</taxon>
        <taxon>Asterales</taxon>
        <taxon>Asteraceae</taxon>
        <taxon>Asteroideae</taxon>
        <taxon>Heliantheae alliance</taxon>
        <taxon>Heliantheae</taxon>
        <taxon>Helianthus</taxon>
    </lineage>
</organism>
<dbReference type="AlphaFoldDB" id="A0A251V9P6"/>
<evidence type="ECO:0000256" key="1">
    <source>
        <dbReference type="SAM" id="Phobius"/>
    </source>
</evidence>
<gene>
    <name evidence="2" type="ORF">HannXRQ_Chr03g0074541</name>
</gene>
<proteinExistence type="predicted"/>
<dbReference type="Proteomes" id="UP000215914">
    <property type="component" value="Chromosome 3"/>
</dbReference>
<protein>
    <submittedName>
        <fullName evidence="2">Uncharacterized protein</fullName>
    </submittedName>
</protein>
<keyword evidence="1" id="KW-0472">Membrane</keyword>
<keyword evidence="1" id="KW-0812">Transmembrane</keyword>
<name>A0A251V9P6_HELAN</name>
<dbReference type="InParanoid" id="A0A251V9P6"/>
<accession>A0A251V9P6</accession>
<reference evidence="3" key="1">
    <citation type="journal article" date="2017" name="Nature">
        <title>The sunflower genome provides insights into oil metabolism, flowering and Asterid evolution.</title>
        <authorList>
            <person name="Badouin H."/>
            <person name="Gouzy J."/>
            <person name="Grassa C.J."/>
            <person name="Murat F."/>
            <person name="Staton S.E."/>
            <person name="Cottret L."/>
            <person name="Lelandais-Briere C."/>
            <person name="Owens G.L."/>
            <person name="Carrere S."/>
            <person name="Mayjonade B."/>
            <person name="Legrand L."/>
            <person name="Gill N."/>
            <person name="Kane N.C."/>
            <person name="Bowers J.E."/>
            <person name="Hubner S."/>
            <person name="Bellec A."/>
            <person name="Berard A."/>
            <person name="Berges H."/>
            <person name="Blanchet N."/>
            <person name="Boniface M.C."/>
            <person name="Brunel D."/>
            <person name="Catrice O."/>
            <person name="Chaidir N."/>
            <person name="Claudel C."/>
            <person name="Donnadieu C."/>
            <person name="Faraut T."/>
            <person name="Fievet G."/>
            <person name="Helmstetter N."/>
            <person name="King M."/>
            <person name="Knapp S.J."/>
            <person name="Lai Z."/>
            <person name="Le Paslier M.C."/>
            <person name="Lippi Y."/>
            <person name="Lorenzon L."/>
            <person name="Mandel J.R."/>
            <person name="Marage G."/>
            <person name="Marchand G."/>
            <person name="Marquand E."/>
            <person name="Bret-Mestries E."/>
            <person name="Morien E."/>
            <person name="Nambeesan S."/>
            <person name="Nguyen T."/>
            <person name="Pegot-Espagnet P."/>
            <person name="Pouilly N."/>
            <person name="Raftis F."/>
            <person name="Sallet E."/>
            <person name="Schiex T."/>
            <person name="Thomas J."/>
            <person name="Vandecasteele C."/>
            <person name="Vares D."/>
            <person name="Vear F."/>
            <person name="Vautrin S."/>
            <person name="Crespi M."/>
            <person name="Mangin B."/>
            <person name="Burke J.M."/>
            <person name="Salse J."/>
            <person name="Munos S."/>
            <person name="Vincourt P."/>
            <person name="Rieseberg L.H."/>
            <person name="Langlade N.B."/>
        </authorList>
    </citation>
    <scope>NUCLEOTIDE SEQUENCE [LARGE SCALE GENOMIC DNA]</scope>
    <source>
        <strain evidence="3">cv. SF193</strain>
    </source>
</reference>
<evidence type="ECO:0000313" key="3">
    <source>
        <dbReference type="Proteomes" id="UP000215914"/>
    </source>
</evidence>
<keyword evidence="3" id="KW-1185">Reference proteome</keyword>
<keyword evidence="1" id="KW-1133">Transmembrane helix</keyword>
<dbReference type="EMBL" id="CM007892">
    <property type="protein sequence ID" value="OTG31341.1"/>
    <property type="molecule type" value="Genomic_DNA"/>
</dbReference>
<feature type="transmembrane region" description="Helical" evidence="1">
    <location>
        <begin position="83"/>
        <end position="106"/>
    </location>
</feature>
<evidence type="ECO:0000313" key="2">
    <source>
        <dbReference type="EMBL" id="OTG31341.1"/>
    </source>
</evidence>